<dbReference type="Pfam" id="PF20262">
    <property type="entry name" value="UNC80_C"/>
    <property type="match status" value="1"/>
</dbReference>
<dbReference type="PANTHER" id="PTHR31781:SF1">
    <property type="entry name" value="PROTEIN UNC-80 HOMOLOG"/>
    <property type="match status" value="1"/>
</dbReference>
<gene>
    <name evidence="3" type="primary">LOC113051117</name>
</gene>
<reference evidence="3" key="1">
    <citation type="submission" date="2025-08" db="UniProtKB">
        <authorList>
            <consortium name="RefSeq"/>
        </authorList>
    </citation>
    <scope>IDENTIFICATION</scope>
    <source>
        <strain evidence="3">Wakin</strain>
        <tissue evidence="3">Muscle</tissue>
    </source>
</reference>
<evidence type="ECO:0000313" key="3">
    <source>
        <dbReference type="RefSeq" id="XP_026070509.1"/>
    </source>
</evidence>
<dbReference type="InterPro" id="IPR046460">
    <property type="entry name" value="UNC80_C"/>
</dbReference>
<dbReference type="GO" id="GO:0055080">
    <property type="term" value="P:monoatomic cation homeostasis"/>
    <property type="evidence" value="ECO:0007669"/>
    <property type="project" value="TreeGrafter"/>
</dbReference>
<evidence type="ECO:0000313" key="2">
    <source>
        <dbReference type="Proteomes" id="UP000515129"/>
    </source>
</evidence>
<dbReference type="KEGG" id="caua:113051117"/>
<evidence type="ECO:0000259" key="1">
    <source>
        <dbReference type="Pfam" id="PF20262"/>
    </source>
</evidence>
<dbReference type="GO" id="GO:0030424">
    <property type="term" value="C:axon"/>
    <property type="evidence" value="ECO:0007669"/>
    <property type="project" value="TreeGrafter"/>
</dbReference>
<dbReference type="Proteomes" id="UP000515129">
    <property type="component" value="Chromosome 31"/>
</dbReference>
<sequence length="112" mass="13230">MDKRWNLLHYAKTYVRDIYPFRRSVSPQLNLVHMLPEKGQELIQKQVFSRKLEEIGRVLFIISLTQHMPAMHKQSHVSMLQEELLRLPLFPRSAIDAEFMLFNEPLAVNPTS</sequence>
<dbReference type="GO" id="GO:0005261">
    <property type="term" value="F:monoatomic cation channel activity"/>
    <property type="evidence" value="ECO:0007669"/>
    <property type="project" value="TreeGrafter"/>
</dbReference>
<dbReference type="RefSeq" id="XP_026070509.1">
    <property type="nucleotide sequence ID" value="XM_026214724.1"/>
</dbReference>
<organism evidence="2 3">
    <name type="scientific">Carassius auratus</name>
    <name type="common">Goldfish</name>
    <dbReference type="NCBI Taxonomy" id="7957"/>
    <lineage>
        <taxon>Eukaryota</taxon>
        <taxon>Metazoa</taxon>
        <taxon>Chordata</taxon>
        <taxon>Craniata</taxon>
        <taxon>Vertebrata</taxon>
        <taxon>Euteleostomi</taxon>
        <taxon>Actinopterygii</taxon>
        <taxon>Neopterygii</taxon>
        <taxon>Teleostei</taxon>
        <taxon>Ostariophysi</taxon>
        <taxon>Cypriniformes</taxon>
        <taxon>Cyprinidae</taxon>
        <taxon>Cyprininae</taxon>
        <taxon>Carassius</taxon>
    </lineage>
</organism>
<dbReference type="PANTHER" id="PTHR31781">
    <property type="entry name" value="UNC80"/>
    <property type="match status" value="1"/>
</dbReference>
<keyword evidence="2" id="KW-1185">Reference proteome</keyword>
<dbReference type="AlphaFoldDB" id="A0A6P6KDY7"/>
<proteinExistence type="predicted"/>
<protein>
    <submittedName>
        <fullName evidence="3">Protein unc-80 homolog</fullName>
    </submittedName>
</protein>
<name>A0A6P6KDY7_CARAU</name>
<dbReference type="GeneID" id="113051117"/>
<accession>A0A6P6KDY7</accession>
<feature type="domain" description="Protein UNC80 C-terminal" evidence="1">
    <location>
        <begin position="1"/>
        <end position="105"/>
    </location>
</feature>
<dbReference type="GO" id="GO:0034703">
    <property type="term" value="C:cation channel complex"/>
    <property type="evidence" value="ECO:0007669"/>
    <property type="project" value="TreeGrafter"/>
</dbReference>
<dbReference type="OrthoDB" id="8901131at2759"/>